<keyword evidence="1" id="KW-0472">Membrane</keyword>
<gene>
    <name evidence="2" type="ORF">DARMORV10_A09P15290.1</name>
</gene>
<keyword evidence="1" id="KW-1133">Transmembrane helix</keyword>
<reference evidence="2" key="1">
    <citation type="submission" date="2021-01" db="EMBL/GenBank/DDBJ databases">
        <authorList>
            <consortium name="Genoscope - CEA"/>
            <person name="William W."/>
        </authorList>
    </citation>
    <scope>NUCLEOTIDE SEQUENCE</scope>
</reference>
<dbReference type="EMBL" id="HG994363">
    <property type="protein sequence ID" value="CAF2039660.1"/>
    <property type="molecule type" value="Genomic_DNA"/>
</dbReference>
<evidence type="ECO:0000256" key="1">
    <source>
        <dbReference type="SAM" id="Phobius"/>
    </source>
</evidence>
<dbReference type="AlphaFoldDB" id="A0A816NSY8"/>
<keyword evidence="1" id="KW-0812">Transmembrane</keyword>
<feature type="transmembrane region" description="Helical" evidence="1">
    <location>
        <begin position="6"/>
        <end position="30"/>
    </location>
</feature>
<evidence type="ECO:0000313" key="2">
    <source>
        <dbReference type="EMBL" id="CAF2039660.1"/>
    </source>
</evidence>
<name>A0A816NSY8_BRANA</name>
<proteinExistence type="predicted"/>
<dbReference type="Proteomes" id="UP001295469">
    <property type="component" value="Chromosome A09"/>
</dbReference>
<accession>A0A816NSY8</accession>
<organism evidence="2">
    <name type="scientific">Brassica napus</name>
    <name type="common">Rape</name>
    <dbReference type="NCBI Taxonomy" id="3708"/>
    <lineage>
        <taxon>Eukaryota</taxon>
        <taxon>Viridiplantae</taxon>
        <taxon>Streptophyta</taxon>
        <taxon>Embryophyta</taxon>
        <taxon>Tracheophyta</taxon>
        <taxon>Spermatophyta</taxon>
        <taxon>Magnoliopsida</taxon>
        <taxon>eudicotyledons</taxon>
        <taxon>Gunneridae</taxon>
        <taxon>Pentapetalae</taxon>
        <taxon>rosids</taxon>
        <taxon>malvids</taxon>
        <taxon>Brassicales</taxon>
        <taxon>Brassicaceae</taxon>
        <taxon>Brassiceae</taxon>
        <taxon>Brassica</taxon>
    </lineage>
</organism>
<protein>
    <submittedName>
        <fullName evidence="2">(rape) hypothetical protein</fullName>
    </submittedName>
</protein>
<sequence>MIFILGLKIIIQKLLNCIFYIFIVMFGFYLRRYTFRCGFSHSSPSLPGGEDSGGGGGAGWESGAWWLFRGFP</sequence>